<dbReference type="PROSITE" id="PS50231">
    <property type="entry name" value="RICIN_B_LECTIN"/>
    <property type="match status" value="1"/>
</dbReference>
<feature type="domain" description="Ricin B lectin" evidence="3">
    <location>
        <begin position="31"/>
        <end position="169"/>
    </location>
</feature>
<dbReference type="Proteomes" id="UP001596096">
    <property type="component" value="Unassembled WGS sequence"/>
</dbReference>
<dbReference type="Pfam" id="PF00544">
    <property type="entry name" value="Pectate_lyase_4"/>
    <property type="match status" value="1"/>
</dbReference>
<keyword evidence="6" id="KW-1185">Reference proteome</keyword>
<proteinExistence type="inferred from homology"/>
<comment type="subcellular location">
    <subcellularLocation>
        <location evidence="1">Secreted</location>
    </subcellularLocation>
</comment>
<dbReference type="InterPro" id="IPR000772">
    <property type="entry name" value="Ricin_B_lectin"/>
</dbReference>
<keyword evidence="1" id="KW-0624">Polysaccharide degradation</keyword>
<feature type="domain" description="Pectate lyase" evidence="4">
    <location>
        <begin position="200"/>
        <end position="414"/>
    </location>
</feature>
<reference evidence="6" key="1">
    <citation type="journal article" date="2019" name="Int. J. Syst. Evol. Microbiol.">
        <title>The Global Catalogue of Microorganisms (GCM) 10K type strain sequencing project: providing services to taxonomists for standard genome sequencing and annotation.</title>
        <authorList>
            <consortium name="The Broad Institute Genomics Platform"/>
            <consortium name="The Broad Institute Genome Sequencing Center for Infectious Disease"/>
            <person name="Wu L."/>
            <person name="Ma J."/>
        </authorList>
    </citation>
    <scope>NUCLEOTIDE SEQUENCE [LARGE SCALE GENOMIC DNA]</scope>
    <source>
        <strain evidence="6">CGMCC 4.7106</strain>
    </source>
</reference>
<keyword evidence="2" id="KW-0732">Signal</keyword>
<keyword evidence="1" id="KW-0964">Secreted</keyword>
<evidence type="ECO:0000256" key="2">
    <source>
        <dbReference type="SAM" id="SignalP"/>
    </source>
</evidence>
<sequence>MRRLIGTLAAAVLFAVGLPALPAGAATPVAGGVYTLVSASSGKCVNVSGAATGNGGLLAQIACDASAGAQQFRVVAQNGAYGLVNVNSGRCVDVPNYSTDTGVQLWQWTCGASTNQTWTMTPSTVADRFLLRSSHSGLCVGNKDGSTAGNNPVVQEACSDIARMQWRFNPVSTGGRTWPSTADGFAATSGGGLSTTTGGAAGQTVTVTTYADLVRYATAGQPYVIRVNGTLTASPKGNEIRVASNKTIVGVGRNGTLVGGGFFLDGVSNVIIRNLTIRDTLMPEDDPGDDTYDFDGIQMDGAHHVWIDHNHITRMNDGLIDSREDTSYLTVSWNVIAEGRKAFGIGWTPNVTSRMTIHHNWLRDNASRNPSTDNVAYAHLYNNYLQNITGYGNYARGGTRMVLENSYFQNVKDPYYRDDAAQLRQSGSVCSGCTGQQETGGSAFTPGSFYSYSLDSASQVPSLVQAYAGPQPNIGT</sequence>
<feature type="signal peptide" evidence="2">
    <location>
        <begin position="1"/>
        <end position="25"/>
    </location>
</feature>
<organism evidence="5 6">
    <name type="scientific">Nonomuraea harbinensis</name>
    <dbReference type="NCBI Taxonomy" id="1286938"/>
    <lineage>
        <taxon>Bacteria</taxon>
        <taxon>Bacillati</taxon>
        <taxon>Actinomycetota</taxon>
        <taxon>Actinomycetes</taxon>
        <taxon>Streptosporangiales</taxon>
        <taxon>Streptosporangiaceae</taxon>
        <taxon>Nonomuraea</taxon>
    </lineage>
</organism>
<keyword evidence="1" id="KW-0119">Carbohydrate metabolism</keyword>
<name>A0ABW1C1U3_9ACTN</name>
<dbReference type="EMBL" id="JBHSNW010000018">
    <property type="protein sequence ID" value="MFC5819272.1"/>
    <property type="molecule type" value="Genomic_DNA"/>
</dbReference>
<keyword evidence="1" id="KW-0456">Lyase</keyword>
<comment type="similarity">
    <text evidence="1">Belongs to the polysaccharide lyase 1 family.</text>
</comment>
<gene>
    <name evidence="5" type="ORF">ACFPUY_29595</name>
</gene>
<accession>A0ABW1C1U3</accession>
<dbReference type="Pfam" id="PF14200">
    <property type="entry name" value="RicinB_lectin_2"/>
    <property type="match status" value="1"/>
</dbReference>
<evidence type="ECO:0000313" key="6">
    <source>
        <dbReference type="Proteomes" id="UP001596096"/>
    </source>
</evidence>
<dbReference type="PANTHER" id="PTHR31683">
    <property type="entry name" value="PECTATE LYASE 18-RELATED"/>
    <property type="match status" value="1"/>
</dbReference>
<evidence type="ECO:0000313" key="5">
    <source>
        <dbReference type="EMBL" id="MFC5819272.1"/>
    </source>
</evidence>
<dbReference type="InterPro" id="IPR045032">
    <property type="entry name" value="PEL"/>
</dbReference>
<feature type="chain" id="PRO_5045574729" evidence="2">
    <location>
        <begin position="26"/>
        <end position="476"/>
    </location>
</feature>
<evidence type="ECO:0000259" key="4">
    <source>
        <dbReference type="SMART" id="SM00656"/>
    </source>
</evidence>
<dbReference type="SMART" id="SM00656">
    <property type="entry name" value="Amb_all"/>
    <property type="match status" value="1"/>
</dbReference>
<evidence type="ECO:0000259" key="3">
    <source>
        <dbReference type="SMART" id="SM00458"/>
    </source>
</evidence>
<protein>
    <submittedName>
        <fullName evidence="5">RICIN domain-containing protein</fullName>
    </submittedName>
</protein>
<evidence type="ECO:0000256" key="1">
    <source>
        <dbReference type="RuleBase" id="RU361173"/>
    </source>
</evidence>
<dbReference type="PANTHER" id="PTHR31683:SF18">
    <property type="entry name" value="PECTATE LYASE 21-RELATED"/>
    <property type="match status" value="1"/>
</dbReference>
<dbReference type="RefSeq" id="WP_219546396.1">
    <property type="nucleotide sequence ID" value="NZ_JAHKRN010000023.1"/>
</dbReference>
<comment type="caution">
    <text evidence="5">The sequence shown here is derived from an EMBL/GenBank/DDBJ whole genome shotgun (WGS) entry which is preliminary data.</text>
</comment>
<dbReference type="SMART" id="SM00458">
    <property type="entry name" value="RICIN"/>
    <property type="match status" value="1"/>
</dbReference>
<dbReference type="InterPro" id="IPR002022">
    <property type="entry name" value="Pec_lyase"/>
</dbReference>
<dbReference type="CDD" id="cd00161">
    <property type="entry name" value="beta-trefoil_Ricin-like"/>
    <property type="match status" value="1"/>
</dbReference>